<reference evidence="1" key="1">
    <citation type="submission" date="2023-07" db="EMBL/GenBank/DDBJ databases">
        <authorList>
            <person name="Kim M."/>
        </authorList>
    </citation>
    <scope>NUCLEOTIDE SEQUENCE</scope>
    <source>
        <strain evidence="1">BIUV-7</strain>
    </source>
</reference>
<dbReference type="InterPro" id="IPR037481">
    <property type="entry name" value="LacX"/>
</dbReference>
<dbReference type="RefSeq" id="WP_303544778.1">
    <property type="nucleotide sequence ID" value="NZ_JAUOTP010000008.1"/>
</dbReference>
<dbReference type="InterPro" id="IPR011013">
    <property type="entry name" value="Gal_mutarotase_sf_dom"/>
</dbReference>
<name>A0ABT8YCB3_9SPHN</name>
<dbReference type="InterPro" id="IPR008183">
    <property type="entry name" value="Aldose_1/G6P_1-epimerase"/>
</dbReference>
<dbReference type="CDD" id="cd09024">
    <property type="entry name" value="Aldose_epim_lacX"/>
    <property type="match status" value="1"/>
</dbReference>
<keyword evidence="2" id="KW-1185">Reference proteome</keyword>
<dbReference type="SUPFAM" id="SSF74650">
    <property type="entry name" value="Galactose mutarotase-like"/>
    <property type="match status" value="1"/>
</dbReference>
<gene>
    <name evidence="1" type="ORF">Q4F19_16445</name>
</gene>
<protein>
    <submittedName>
        <fullName evidence="1">Aldose 1-epimerase family protein</fullName>
    </submittedName>
</protein>
<dbReference type="Gene3D" id="2.70.98.10">
    <property type="match status" value="1"/>
</dbReference>
<dbReference type="PANTHER" id="PTHR11122:SF13">
    <property type="entry name" value="GLUCOSE-6-PHOSPHATE 1-EPIMERASE"/>
    <property type="match status" value="1"/>
</dbReference>
<organism evidence="1 2">
    <name type="scientific">Sphingomonas natans</name>
    <dbReference type="NCBI Taxonomy" id="3063330"/>
    <lineage>
        <taxon>Bacteria</taxon>
        <taxon>Pseudomonadati</taxon>
        <taxon>Pseudomonadota</taxon>
        <taxon>Alphaproteobacteria</taxon>
        <taxon>Sphingomonadales</taxon>
        <taxon>Sphingomonadaceae</taxon>
        <taxon>Sphingomonas</taxon>
    </lineage>
</organism>
<dbReference type="PANTHER" id="PTHR11122">
    <property type="entry name" value="APOSPORY-ASSOCIATED PROTEIN C-RELATED"/>
    <property type="match status" value="1"/>
</dbReference>
<dbReference type="Proteomes" id="UP001169764">
    <property type="component" value="Unassembled WGS sequence"/>
</dbReference>
<comment type="caution">
    <text evidence="1">The sequence shown here is derived from an EMBL/GenBank/DDBJ whole genome shotgun (WGS) entry which is preliminary data.</text>
</comment>
<dbReference type="InterPro" id="IPR014718">
    <property type="entry name" value="GH-type_carb-bd"/>
</dbReference>
<sequence>MSEIVSIASPSLSADISTLGAELQALRDEAGRDLLWDGDPAWWTGRAPILFPVVGVVAGDEIRVGGMVYPLQKHGFARKSEWQLVETTATAATFRLEDDDATRASYPFAFRLDLRFSIEGATLAMVAVLTNSGTTELPASFGFHPALRWPLPYGAAKEDHRLTFAAPEPAPIRRIDGAGLMRPAPEPTPVVGDTLTPDASLFEDDAIIFDRLASRSLRFGAPGGRGLDIAFPDMPELGIWQKPGAPYLCVEPWAGFADPQGYAGELRDKPGILRLPAGSSHHFTMRITLEPDALS</sequence>
<dbReference type="Pfam" id="PF01263">
    <property type="entry name" value="Aldose_epim"/>
    <property type="match status" value="1"/>
</dbReference>
<evidence type="ECO:0000313" key="1">
    <source>
        <dbReference type="EMBL" id="MDO6415981.1"/>
    </source>
</evidence>
<dbReference type="EMBL" id="JAUOTP010000008">
    <property type="protein sequence ID" value="MDO6415981.1"/>
    <property type="molecule type" value="Genomic_DNA"/>
</dbReference>
<accession>A0ABT8YCB3</accession>
<evidence type="ECO:0000313" key="2">
    <source>
        <dbReference type="Proteomes" id="UP001169764"/>
    </source>
</evidence>
<proteinExistence type="predicted"/>